<evidence type="ECO:0000313" key="2">
    <source>
        <dbReference type="Proteomes" id="UP000828390"/>
    </source>
</evidence>
<dbReference type="EMBL" id="JAIWYP010000026">
    <property type="protein sequence ID" value="KAH3692035.1"/>
    <property type="molecule type" value="Genomic_DNA"/>
</dbReference>
<sequence>MLPRRPKNINTLRYKITGGINDVISDTWLDAHRTRDRISQEKQIDTYETGDINTTASCENAPHVIAASIAPDQPARSRSLVRNFAVRYKVTQDFVFSLGAILSSY</sequence>
<accession>A0A9D3Y3R6</accession>
<keyword evidence="2" id="KW-1185">Reference proteome</keyword>
<name>A0A9D3Y3R6_DREPO</name>
<dbReference type="Proteomes" id="UP000828390">
    <property type="component" value="Unassembled WGS sequence"/>
</dbReference>
<proteinExistence type="predicted"/>
<dbReference type="AlphaFoldDB" id="A0A9D3Y3R6"/>
<reference evidence="1" key="1">
    <citation type="journal article" date="2019" name="bioRxiv">
        <title>The Genome of the Zebra Mussel, Dreissena polymorpha: A Resource for Invasive Species Research.</title>
        <authorList>
            <person name="McCartney M.A."/>
            <person name="Auch B."/>
            <person name="Kono T."/>
            <person name="Mallez S."/>
            <person name="Zhang Y."/>
            <person name="Obille A."/>
            <person name="Becker A."/>
            <person name="Abrahante J.E."/>
            <person name="Garbe J."/>
            <person name="Badalamenti J.P."/>
            <person name="Herman A."/>
            <person name="Mangelson H."/>
            <person name="Liachko I."/>
            <person name="Sullivan S."/>
            <person name="Sone E.D."/>
            <person name="Koren S."/>
            <person name="Silverstein K.A.T."/>
            <person name="Beckman K.B."/>
            <person name="Gohl D.M."/>
        </authorList>
    </citation>
    <scope>NUCLEOTIDE SEQUENCE</scope>
    <source>
        <strain evidence="1">Duluth1</strain>
        <tissue evidence="1">Whole animal</tissue>
    </source>
</reference>
<gene>
    <name evidence="1" type="ORF">DPMN_194912</name>
</gene>
<evidence type="ECO:0000313" key="1">
    <source>
        <dbReference type="EMBL" id="KAH3692035.1"/>
    </source>
</evidence>
<protein>
    <submittedName>
        <fullName evidence="1">Uncharacterized protein</fullName>
    </submittedName>
</protein>
<organism evidence="1 2">
    <name type="scientific">Dreissena polymorpha</name>
    <name type="common">Zebra mussel</name>
    <name type="synonym">Mytilus polymorpha</name>
    <dbReference type="NCBI Taxonomy" id="45954"/>
    <lineage>
        <taxon>Eukaryota</taxon>
        <taxon>Metazoa</taxon>
        <taxon>Spiralia</taxon>
        <taxon>Lophotrochozoa</taxon>
        <taxon>Mollusca</taxon>
        <taxon>Bivalvia</taxon>
        <taxon>Autobranchia</taxon>
        <taxon>Heteroconchia</taxon>
        <taxon>Euheterodonta</taxon>
        <taxon>Imparidentia</taxon>
        <taxon>Neoheterodontei</taxon>
        <taxon>Myida</taxon>
        <taxon>Dreissenoidea</taxon>
        <taxon>Dreissenidae</taxon>
        <taxon>Dreissena</taxon>
    </lineage>
</organism>
<comment type="caution">
    <text evidence="1">The sequence shown here is derived from an EMBL/GenBank/DDBJ whole genome shotgun (WGS) entry which is preliminary data.</text>
</comment>
<reference evidence="1" key="2">
    <citation type="submission" date="2020-11" db="EMBL/GenBank/DDBJ databases">
        <authorList>
            <person name="McCartney M.A."/>
            <person name="Auch B."/>
            <person name="Kono T."/>
            <person name="Mallez S."/>
            <person name="Becker A."/>
            <person name="Gohl D.M."/>
            <person name="Silverstein K.A.T."/>
            <person name="Koren S."/>
            <person name="Bechman K.B."/>
            <person name="Herman A."/>
            <person name="Abrahante J.E."/>
            <person name="Garbe J."/>
        </authorList>
    </citation>
    <scope>NUCLEOTIDE SEQUENCE</scope>
    <source>
        <strain evidence="1">Duluth1</strain>
        <tissue evidence="1">Whole animal</tissue>
    </source>
</reference>